<gene>
    <name evidence="3" type="ORF">BG006_010765</name>
</gene>
<sequence length="230" mass="25767">MLFSTTTYATVLVSALAIFGHLTPTVQAHSWADCIDWRFKNPKKLDWSDKGGRCLGYARRYPTGKAFGSLDSADPSRHYQQAGNPNKALPCSDHHHGKDVGSDETRANPPSGAYGGKYGPMTKTRVGNMLCVRWPAKNHAEKNEDDTIVQINFAKREGKDPSQQELLAEQKKNPLTLKYKSCGKATTSDKRPCGGCFKVPRRKPGIYLLQWRWMLNEGEWYTSCADVKIE</sequence>
<feature type="compositionally biased region" description="Basic and acidic residues" evidence="1">
    <location>
        <begin position="92"/>
        <end position="106"/>
    </location>
</feature>
<evidence type="ECO:0000256" key="2">
    <source>
        <dbReference type="SAM" id="SignalP"/>
    </source>
</evidence>
<keyword evidence="2" id="KW-0732">Signal</keyword>
<dbReference type="Proteomes" id="UP000696485">
    <property type="component" value="Unassembled WGS sequence"/>
</dbReference>
<feature type="chain" id="PRO_5040486029" description="Secreted protein" evidence="2">
    <location>
        <begin position="29"/>
        <end position="230"/>
    </location>
</feature>
<proteinExistence type="predicted"/>
<accession>A0A9P5SCS5</accession>
<evidence type="ECO:0000313" key="4">
    <source>
        <dbReference type="Proteomes" id="UP000696485"/>
    </source>
</evidence>
<reference evidence="3" key="1">
    <citation type="journal article" date="2020" name="Fungal Divers.">
        <title>Resolving the Mortierellaceae phylogeny through synthesis of multi-gene phylogenetics and phylogenomics.</title>
        <authorList>
            <person name="Vandepol N."/>
            <person name="Liber J."/>
            <person name="Desiro A."/>
            <person name="Na H."/>
            <person name="Kennedy M."/>
            <person name="Barry K."/>
            <person name="Grigoriev I.V."/>
            <person name="Miller A.N."/>
            <person name="O'Donnell K."/>
            <person name="Stajich J.E."/>
            <person name="Bonito G."/>
        </authorList>
    </citation>
    <scope>NUCLEOTIDE SEQUENCE</scope>
    <source>
        <strain evidence="3">NVP1</strain>
    </source>
</reference>
<evidence type="ECO:0000256" key="1">
    <source>
        <dbReference type="SAM" id="MobiDB-lite"/>
    </source>
</evidence>
<feature type="signal peptide" evidence="2">
    <location>
        <begin position="1"/>
        <end position="28"/>
    </location>
</feature>
<evidence type="ECO:0000313" key="3">
    <source>
        <dbReference type="EMBL" id="KAF9325770.1"/>
    </source>
</evidence>
<dbReference type="PANTHER" id="PTHR35559:SF1">
    <property type="entry name" value="CHITIN-BINDING TYPE-4 DOMAIN-CONTAINING PROTEIN"/>
    <property type="match status" value="1"/>
</dbReference>
<protein>
    <recommendedName>
        <fullName evidence="5">Secreted protein</fullName>
    </recommendedName>
</protein>
<keyword evidence="4" id="KW-1185">Reference proteome</keyword>
<organism evidence="3 4">
    <name type="scientific">Podila minutissima</name>
    <dbReference type="NCBI Taxonomy" id="64525"/>
    <lineage>
        <taxon>Eukaryota</taxon>
        <taxon>Fungi</taxon>
        <taxon>Fungi incertae sedis</taxon>
        <taxon>Mucoromycota</taxon>
        <taxon>Mortierellomycotina</taxon>
        <taxon>Mortierellomycetes</taxon>
        <taxon>Mortierellales</taxon>
        <taxon>Mortierellaceae</taxon>
        <taxon>Podila</taxon>
    </lineage>
</organism>
<dbReference type="PANTHER" id="PTHR35559">
    <property type="entry name" value="CHITIN-BINDING TYPE-4 DOMAIN-CONTAINING PROTEIN"/>
    <property type="match status" value="1"/>
</dbReference>
<name>A0A9P5SCS5_9FUNG</name>
<dbReference type="EMBL" id="JAAAUY010000875">
    <property type="protein sequence ID" value="KAF9325770.1"/>
    <property type="molecule type" value="Genomic_DNA"/>
</dbReference>
<dbReference type="AlphaFoldDB" id="A0A9P5SCS5"/>
<comment type="caution">
    <text evidence="3">The sequence shown here is derived from an EMBL/GenBank/DDBJ whole genome shotgun (WGS) entry which is preliminary data.</text>
</comment>
<feature type="region of interest" description="Disordered" evidence="1">
    <location>
        <begin position="69"/>
        <end position="119"/>
    </location>
</feature>
<evidence type="ECO:0008006" key="5">
    <source>
        <dbReference type="Google" id="ProtNLM"/>
    </source>
</evidence>